<dbReference type="Proteomes" id="UP001447188">
    <property type="component" value="Unassembled WGS sequence"/>
</dbReference>
<accession>A0ABR3GEJ0</accession>
<organism evidence="1 2">
    <name type="scientific">Discina gigas</name>
    <dbReference type="NCBI Taxonomy" id="1032678"/>
    <lineage>
        <taxon>Eukaryota</taxon>
        <taxon>Fungi</taxon>
        <taxon>Dikarya</taxon>
        <taxon>Ascomycota</taxon>
        <taxon>Pezizomycotina</taxon>
        <taxon>Pezizomycetes</taxon>
        <taxon>Pezizales</taxon>
        <taxon>Discinaceae</taxon>
        <taxon>Discina</taxon>
    </lineage>
</organism>
<protein>
    <recommendedName>
        <fullName evidence="3">Biogenesis of lysosome-related organelles complex 1 subunit 1</fullName>
    </recommendedName>
</protein>
<reference evidence="1 2" key="1">
    <citation type="submission" date="2024-02" db="EMBL/GenBank/DDBJ databases">
        <title>Discinaceae phylogenomics.</title>
        <authorList>
            <person name="Dirks A.C."/>
            <person name="James T.Y."/>
        </authorList>
    </citation>
    <scope>NUCLEOTIDE SEQUENCE [LARGE SCALE GENOMIC DNA]</scope>
    <source>
        <strain evidence="1 2">ACD0624</strain>
    </source>
</reference>
<evidence type="ECO:0008006" key="3">
    <source>
        <dbReference type="Google" id="ProtNLM"/>
    </source>
</evidence>
<gene>
    <name evidence="1" type="ORF">Q9L58_006886</name>
</gene>
<keyword evidence="2" id="KW-1185">Reference proteome</keyword>
<dbReference type="EMBL" id="JBBBZM010000101">
    <property type="protein sequence ID" value="KAL0634210.1"/>
    <property type="molecule type" value="Genomic_DNA"/>
</dbReference>
<sequence length="152" mass="17301">MSSTPVTHNAPAFQNQLVVSSTLTTAAQNEPITSSITHNVPAVSHLKKIQDYIDSLKKLQVDMDPLIACTIETFNRGRRKQSVLHMETAKRVISRNDEIQKLSADLKATMSNDQRKEWAVLVNTAEEEWMSTVECVRKLQVKLNMNWVVKFY</sequence>
<proteinExistence type="predicted"/>
<evidence type="ECO:0000313" key="1">
    <source>
        <dbReference type="EMBL" id="KAL0634210.1"/>
    </source>
</evidence>
<comment type="caution">
    <text evidence="1">The sequence shown here is derived from an EMBL/GenBank/DDBJ whole genome shotgun (WGS) entry which is preliminary data.</text>
</comment>
<evidence type="ECO:0000313" key="2">
    <source>
        <dbReference type="Proteomes" id="UP001447188"/>
    </source>
</evidence>
<name>A0ABR3GEJ0_9PEZI</name>